<protein>
    <recommendedName>
        <fullName evidence="3">KEN domain-containing protein</fullName>
    </recommendedName>
</protein>
<dbReference type="GO" id="GO:0051082">
    <property type="term" value="F:unfolded protein binding"/>
    <property type="evidence" value="ECO:0007669"/>
    <property type="project" value="TreeGrafter"/>
</dbReference>
<evidence type="ECO:0000256" key="2">
    <source>
        <dbReference type="ARBA" id="ARBA00022840"/>
    </source>
</evidence>
<proteinExistence type="predicted"/>
<keyword evidence="5" id="KW-1185">Reference proteome</keyword>
<dbReference type="GO" id="GO:0036498">
    <property type="term" value="P:IRE1-mediated unfolded protein response"/>
    <property type="evidence" value="ECO:0007669"/>
    <property type="project" value="TreeGrafter"/>
</dbReference>
<evidence type="ECO:0000256" key="1">
    <source>
        <dbReference type="ARBA" id="ARBA00022741"/>
    </source>
</evidence>
<dbReference type="PANTHER" id="PTHR13954:SF28">
    <property type="match status" value="1"/>
</dbReference>
<reference evidence="4" key="1">
    <citation type="submission" date="2023-07" db="EMBL/GenBank/DDBJ databases">
        <title>Chromosome-level Genome Assembly of Striped Snakehead (Channa striata).</title>
        <authorList>
            <person name="Liu H."/>
        </authorList>
    </citation>
    <scope>NUCLEOTIDE SEQUENCE</scope>
    <source>
        <strain evidence="4">Gz</strain>
        <tissue evidence="4">Muscle</tissue>
    </source>
</reference>
<dbReference type="GO" id="GO:0070059">
    <property type="term" value="P:intrinsic apoptotic signaling pathway in response to endoplasmic reticulum stress"/>
    <property type="evidence" value="ECO:0007669"/>
    <property type="project" value="TreeGrafter"/>
</dbReference>
<evidence type="ECO:0000313" key="4">
    <source>
        <dbReference type="EMBL" id="KAK2863213.1"/>
    </source>
</evidence>
<keyword evidence="1" id="KW-0547">Nucleotide-binding</keyword>
<dbReference type="GO" id="GO:0006397">
    <property type="term" value="P:mRNA processing"/>
    <property type="evidence" value="ECO:0007669"/>
    <property type="project" value="InterPro"/>
</dbReference>
<evidence type="ECO:0000313" key="5">
    <source>
        <dbReference type="Proteomes" id="UP001187415"/>
    </source>
</evidence>
<dbReference type="InterPro" id="IPR045133">
    <property type="entry name" value="IRE1/2-like"/>
</dbReference>
<dbReference type="PANTHER" id="PTHR13954">
    <property type="entry name" value="IRE1-RELATED"/>
    <property type="match status" value="1"/>
</dbReference>
<dbReference type="GO" id="GO:0005524">
    <property type="term" value="F:ATP binding"/>
    <property type="evidence" value="ECO:0007669"/>
    <property type="project" value="UniProtKB-KW"/>
</dbReference>
<dbReference type="PROSITE" id="PS51392">
    <property type="entry name" value="KEN"/>
    <property type="match status" value="1"/>
</dbReference>
<name>A0AA88P1A2_CHASR</name>
<dbReference type="GO" id="GO:0004521">
    <property type="term" value="F:RNA endonuclease activity"/>
    <property type="evidence" value="ECO:0007669"/>
    <property type="project" value="InterPro"/>
</dbReference>
<dbReference type="GO" id="GO:0004674">
    <property type="term" value="F:protein serine/threonine kinase activity"/>
    <property type="evidence" value="ECO:0007669"/>
    <property type="project" value="InterPro"/>
</dbReference>
<gene>
    <name evidence="4" type="ORF">Q5P01_002746</name>
</gene>
<dbReference type="Gene3D" id="1.10.510.10">
    <property type="entry name" value="Transferase(Phosphotransferase) domain 1"/>
    <property type="match status" value="1"/>
</dbReference>
<dbReference type="Pfam" id="PF06479">
    <property type="entry name" value="Ribonuc_2-5A"/>
    <property type="match status" value="1"/>
</dbReference>
<organism evidence="4 5">
    <name type="scientific">Channa striata</name>
    <name type="common">Snakehead murrel</name>
    <name type="synonym">Ophicephalus striatus</name>
    <dbReference type="NCBI Taxonomy" id="64152"/>
    <lineage>
        <taxon>Eukaryota</taxon>
        <taxon>Metazoa</taxon>
        <taxon>Chordata</taxon>
        <taxon>Craniata</taxon>
        <taxon>Vertebrata</taxon>
        <taxon>Euteleostomi</taxon>
        <taxon>Actinopterygii</taxon>
        <taxon>Neopterygii</taxon>
        <taxon>Teleostei</taxon>
        <taxon>Neoteleostei</taxon>
        <taxon>Acanthomorphata</taxon>
        <taxon>Anabantaria</taxon>
        <taxon>Anabantiformes</taxon>
        <taxon>Channoidei</taxon>
        <taxon>Channidae</taxon>
        <taxon>Channa</taxon>
    </lineage>
</organism>
<dbReference type="InterPro" id="IPR010513">
    <property type="entry name" value="KEN_dom"/>
</dbReference>
<accession>A0AA88P1A2</accession>
<dbReference type="SUPFAM" id="SSF56112">
    <property type="entry name" value="Protein kinase-like (PK-like)"/>
    <property type="match status" value="1"/>
</dbReference>
<dbReference type="GO" id="GO:1990604">
    <property type="term" value="C:IRE1-TRAF2-ASK1 complex"/>
    <property type="evidence" value="ECO:0007669"/>
    <property type="project" value="TreeGrafter"/>
</dbReference>
<dbReference type="Proteomes" id="UP001187415">
    <property type="component" value="Unassembled WGS sequence"/>
</dbReference>
<dbReference type="Gene3D" id="1.20.1440.180">
    <property type="entry name" value="KEN domain"/>
    <property type="match status" value="1"/>
</dbReference>
<dbReference type="InterPro" id="IPR038357">
    <property type="entry name" value="KEN_sf"/>
</dbReference>
<dbReference type="AlphaFoldDB" id="A0AA88P1A2"/>
<keyword evidence="2" id="KW-0067">ATP-binding</keyword>
<comment type="caution">
    <text evidence="4">The sequence shown here is derived from an EMBL/GenBank/DDBJ whole genome shotgun (WGS) entry which is preliminary data.</text>
</comment>
<dbReference type="EMBL" id="JAUPFM010000001">
    <property type="protein sequence ID" value="KAK2863213.1"/>
    <property type="molecule type" value="Genomic_DNA"/>
</dbReference>
<feature type="domain" description="KEN" evidence="3">
    <location>
        <begin position="119"/>
        <end position="221"/>
    </location>
</feature>
<dbReference type="InterPro" id="IPR011009">
    <property type="entry name" value="Kinase-like_dom_sf"/>
</dbReference>
<evidence type="ECO:0000259" key="3">
    <source>
        <dbReference type="PROSITE" id="PS51392"/>
    </source>
</evidence>
<sequence length="221" mass="26054">MENVCIDNNGKIRLTNFTNSKFLVSGQNNWIDAGTRCWMKEFLKDENEIKHKLSTEIQEAGMLFFDIYKCMDNIYKKHTTLDDIGDILAKDLIEQMINEKQQCGTTVEDCLNHPYFWSEERRILYLTKVGNHKEVSKYHDADLKLLTLFESYAEDGSFFKQWKDQVSPELIQKMEGKKSYAENPFGLLRCIRNMHEHHPKDAAEFDVRIGWYQFHTSGQIH</sequence>